<protein>
    <recommendedName>
        <fullName evidence="3">DUF1996 domain-containing protein</fullName>
    </recommendedName>
</protein>
<dbReference type="AlphaFoldDB" id="A0A9N8HU71"/>
<sequence>MFPRALALLLTLGSAASFPVKWCLDYKPIGHVRTDPIINPACLSDHVHTFYGPGRLRPETTIADLEATPISETSGQVVDNKSLYWHPTVYKVDTDPVTSIKTYTRSMISSTTTYYRFDDTRRAEVVPFPKGLVMIGGRGADSTTDSECCSITDEDCVFGSETGQIFPSNPCPLFSIWMEFPICWNGELDSLDHSSHVAYTTDGTLDGPCPSSHQAGRFPQIQVFVRLESYPGGEHILSDGSDTLHADFMNAWDNDKLSSIIDECQPADLANEDACGCEDFFTLRTPEAPELDVAEVDIARAAPAPTVVEPEEEEEEEEEEEPEEEEEDEEEPEEEEEEEEEEEPEEEEDETEEEEEGETEEGDEEEDEGEEVGEEEEDEEEEMGFEVTLVNTRGTITPEPVDVVVGSLPRGACVGEILPATSGV</sequence>
<dbReference type="EMBL" id="CAICTM010001765">
    <property type="protein sequence ID" value="CAB9526031.1"/>
    <property type="molecule type" value="Genomic_DNA"/>
</dbReference>
<comment type="caution">
    <text evidence="4">The sequence shown here is derived from an EMBL/GenBank/DDBJ whole genome shotgun (WGS) entry which is preliminary data.</text>
</comment>
<feature type="signal peptide" evidence="2">
    <location>
        <begin position="1"/>
        <end position="17"/>
    </location>
</feature>
<dbReference type="Proteomes" id="UP001153069">
    <property type="component" value="Unassembled WGS sequence"/>
</dbReference>
<feature type="chain" id="PRO_5040305876" description="DUF1996 domain-containing protein" evidence="2">
    <location>
        <begin position="18"/>
        <end position="424"/>
    </location>
</feature>
<dbReference type="OrthoDB" id="74764at2759"/>
<dbReference type="PANTHER" id="PTHR43662">
    <property type="match status" value="1"/>
</dbReference>
<keyword evidence="2" id="KW-0732">Signal</keyword>
<feature type="compositionally biased region" description="Acidic residues" evidence="1">
    <location>
        <begin position="309"/>
        <end position="384"/>
    </location>
</feature>
<organism evidence="4 5">
    <name type="scientific">Seminavis robusta</name>
    <dbReference type="NCBI Taxonomy" id="568900"/>
    <lineage>
        <taxon>Eukaryota</taxon>
        <taxon>Sar</taxon>
        <taxon>Stramenopiles</taxon>
        <taxon>Ochrophyta</taxon>
        <taxon>Bacillariophyta</taxon>
        <taxon>Bacillariophyceae</taxon>
        <taxon>Bacillariophycidae</taxon>
        <taxon>Naviculales</taxon>
        <taxon>Naviculaceae</taxon>
        <taxon>Seminavis</taxon>
    </lineage>
</organism>
<accession>A0A9N8HU71</accession>
<reference evidence="4" key="1">
    <citation type="submission" date="2020-06" db="EMBL/GenBank/DDBJ databases">
        <authorList>
            <consortium name="Plant Systems Biology data submission"/>
        </authorList>
    </citation>
    <scope>NUCLEOTIDE SEQUENCE</scope>
    <source>
        <strain evidence="4">D6</strain>
    </source>
</reference>
<feature type="region of interest" description="Disordered" evidence="1">
    <location>
        <begin position="302"/>
        <end position="394"/>
    </location>
</feature>
<evidence type="ECO:0000313" key="4">
    <source>
        <dbReference type="EMBL" id="CAB9526031.1"/>
    </source>
</evidence>
<dbReference type="PANTHER" id="PTHR43662:SF3">
    <property type="entry name" value="DOMAIN PROTEIN, PUTATIVE (AFU_ORTHOLOGUE AFUA_6G11970)-RELATED"/>
    <property type="match status" value="1"/>
</dbReference>
<dbReference type="InterPro" id="IPR018535">
    <property type="entry name" value="DUF1996"/>
</dbReference>
<dbReference type="Pfam" id="PF09362">
    <property type="entry name" value="DUF1996"/>
    <property type="match status" value="1"/>
</dbReference>
<gene>
    <name evidence="4" type="ORF">SEMRO_1767_G296260.1</name>
</gene>
<evidence type="ECO:0000256" key="2">
    <source>
        <dbReference type="SAM" id="SignalP"/>
    </source>
</evidence>
<evidence type="ECO:0000313" key="5">
    <source>
        <dbReference type="Proteomes" id="UP001153069"/>
    </source>
</evidence>
<keyword evidence="5" id="KW-1185">Reference proteome</keyword>
<feature type="domain" description="DUF1996" evidence="3">
    <location>
        <begin position="35"/>
        <end position="252"/>
    </location>
</feature>
<evidence type="ECO:0000259" key="3">
    <source>
        <dbReference type="Pfam" id="PF09362"/>
    </source>
</evidence>
<proteinExistence type="predicted"/>
<name>A0A9N8HU71_9STRA</name>
<evidence type="ECO:0000256" key="1">
    <source>
        <dbReference type="SAM" id="MobiDB-lite"/>
    </source>
</evidence>